<evidence type="ECO:0000256" key="5">
    <source>
        <dbReference type="ARBA" id="ARBA00022827"/>
    </source>
</evidence>
<organism evidence="10 11">
    <name type="scientific">Penicillium cinerascens</name>
    <dbReference type="NCBI Taxonomy" id="70096"/>
    <lineage>
        <taxon>Eukaryota</taxon>
        <taxon>Fungi</taxon>
        <taxon>Dikarya</taxon>
        <taxon>Ascomycota</taxon>
        <taxon>Pezizomycotina</taxon>
        <taxon>Eurotiomycetes</taxon>
        <taxon>Eurotiomycetidae</taxon>
        <taxon>Eurotiales</taxon>
        <taxon>Aspergillaceae</taxon>
        <taxon>Penicillium</taxon>
    </lineage>
</organism>
<dbReference type="GO" id="GO:0004497">
    <property type="term" value="F:monooxygenase activity"/>
    <property type="evidence" value="ECO:0007669"/>
    <property type="project" value="InterPro"/>
</dbReference>
<dbReference type="PANTHER" id="PTHR47356:SF2">
    <property type="entry name" value="FAD-BINDING DOMAIN-CONTAINING PROTEIN-RELATED"/>
    <property type="match status" value="1"/>
</dbReference>
<sequence>MSPCTISSHYPVAIVGGGVAGLTLALGLEAQGIIHYVLIEAHDSLAPDEGASIGLLPNGLRIFDQLGLIDEIEKHTSPLQRWRHLDGEGELISETNALGYYPSQIGYGGLFLERRKLLQIMTNKLKNHGAIITSTRVSSLEETTENVALKLSGGSYITADIVIGADGVRSRVREEIDRSQPGPSVHSDDYINVRFACVYGISPPIDGISEGECFSVYRPEAAILIFTGQAGIIFWFVFEDLGQTYELSKSPRYTKADIDSVCQSVAHLRISSTVCFGDVYTRRSVAMKVSLEEGVAPTWHSHRMVIVGDAAHKSTPNAAMGANQAIESATVLLNELQGVWNKPEEEILSSNIFHDAFGRYAERRKPRTGMIVQRAGITCRAQLGHDGPVAAVRQELPSLTDDDWLFRGFMGFSDSPVLAGVPLSPRGEFFHQAVEQFQERFRARQNGQLKVSNSGLFGNQTQA</sequence>
<evidence type="ECO:0000256" key="3">
    <source>
        <dbReference type="ARBA" id="ARBA00022630"/>
    </source>
</evidence>
<dbReference type="GeneID" id="83184828"/>
<evidence type="ECO:0000313" key="11">
    <source>
        <dbReference type="Proteomes" id="UP001150904"/>
    </source>
</evidence>
<comment type="subcellular location">
    <subcellularLocation>
        <location evidence="1">Membrane</location>
    </subcellularLocation>
</comment>
<proteinExistence type="inferred from homology"/>
<evidence type="ECO:0000256" key="4">
    <source>
        <dbReference type="ARBA" id="ARBA00022692"/>
    </source>
</evidence>
<dbReference type="RefSeq" id="XP_058304426.1">
    <property type="nucleotide sequence ID" value="XM_058457527.1"/>
</dbReference>
<evidence type="ECO:0000259" key="9">
    <source>
        <dbReference type="Pfam" id="PF01494"/>
    </source>
</evidence>
<dbReference type="Pfam" id="PF01494">
    <property type="entry name" value="FAD_binding_3"/>
    <property type="match status" value="1"/>
</dbReference>
<evidence type="ECO:0000256" key="1">
    <source>
        <dbReference type="ARBA" id="ARBA00004370"/>
    </source>
</evidence>
<comment type="similarity">
    <text evidence="2">Belongs to the paxM FAD-dependent monooxygenase family.</text>
</comment>
<dbReference type="PRINTS" id="PR00420">
    <property type="entry name" value="RNGMNOXGNASE"/>
</dbReference>
<dbReference type="InterPro" id="IPR050562">
    <property type="entry name" value="FAD_mOase_fung"/>
</dbReference>
<dbReference type="Proteomes" id="UP001150904">
    <property type="component" value="Unassembled WGS sequence"/>
</dbReference>
<keyword evidence="4" id="KW-0812">Transmembrane</keyword>
<keyword evidence="3" id="KW-0285">Flavoprotein</keyword>
<dbReference type="GO" id="GO:0071949">
    <property type="term" value="F:FAD binding"/>
    <property type="evidence" value="ECO:0007669"/>
    <property type="project" value="InterPro"/>
</dbReference>
<reference evidence="10" key="1">
    <citation type="submission" date="2022-12" db="EMBL/GenBank/DDBJ databases">
        <authorList>
            <person name="Petersen C."/>
        </authorList>
    </citation>
    <scope>NUCLEOTIDE SEQUENCE</scope>
    <source>
        <strain evidence="10">IBT 15544</strain>
    </source>
</reference>
<dbReference type="GO" id="GO:0016020">
    <property type="term" value="C:membrane"/>
    <property type="evidence" value="ECO:0007669"/>
    <property type="project" value="UniProtKB-SubCell"/>
</dbReference>
<keyword evidence="5" id="KW-0274">FAD</keyword>
<protein>
    <recommendedName>
        <fullName evidence="9">FAD-binding domain-containing protein</fullName>
    </recommendedName>
</protein>
<dbReference type="EMBL" id="JAPQKR010000016">
    <property type="protein sequence ID" value="KAJ5191486.1"/>
    <property type="molecule type" value="Genomic_DNA"/>
</dbReference>
<dbReference type="OrthoDB" id="10029326at2759"/>
<feature type="domain" description="FAD-binding" evidence="9">
    <location>
        <begin position="10"/>
        <end position="348"/>
    </location>
</feature>
<accession>A0A9W9M6F8</accession>
<dbReference type="AlphaFoldDB" id="A0A9W9M6F8"/>
<reference evidence="10" key="2">
    <citation type="journal article" date="2023" name="IMA Fungus">
        <title>Comparative genomic study of the Penicillium genus elucidates a diverse pangenome and 15 lateral gene transfer events.</title>
        <authorList>
            <person name="Petersen C."/>
            <person name="Sorensen T."/>
            <person name="Nielsen M.R."/>
            <person name="Sondergaard T.E."/>
            <person name="Sorensen J.L."/>
            <person name="Fitzpatrick D.A."/>
            <person name="Frisvad J.C."/>
            <person name="Nielsen K.L."/>
        </authorList>
    </citation>
    <scope>NUCLEOTIDE SEQUENCE</scope>
    <source>
        <strain evidence="10">IBT 15544</strain>
    </source>
</reference>
<evidence type="ECO:0000313" key="10">
    <source>
        <dbReference type="EMBL" id="KAJ5191486.1"/>
    </source>
</evidence>
<evidence type="ECO:0000256" key="7">
    <source>
        <dbReference type="ARBA" id="ARBA00023002"/>
    </source>
</evidence>
<evidence type="ECO:0000256" key="6">
    <source>
        <dbReference type="ARBA" id="ARBA00022989"/>
    </source>
</evidence>
<dbReference type="SUPFAM" id="SSF51905">
    <property type="entry name" value="FAD/NAD(P)-binding domain"/>
    <property type="match status" value="1"/>
</dbReference>
<evidence type="ECO:0000256" key="8">
    <source>
        <dbReference type="ARBA" id="ARBA00023136"/>
    </source>
</evidence>
<gene>
    <name evidence="10" type="ORF">N7498_010471</name>
</gene>
<dbReference type="InterPro" id="IPR036188">
    <property type="entry name" value="FAD/NAD-bd_sf"/>
</dbReference>
<comment type="caution">
    <text evidence="10">The sequence shown here is derived from an EMBL/GenBank/DDBJ whole genome shotgun (WGS) entry which is preliminary data.</text>
</comment>
<keyword evidence="6" id="KW-1133">Transmembrane helix</keyword>
<keyword evidence="8" id="KW-0472">Membrane</keyword>
<dbReference type="InterPro" id="IPR002938">
    <property type="entry name" value="FAD-bd"/>
</dbReference>
<keyword evidence="11" id="KW-1185">Reference proteome</keyword>
<name>A0A9W9M6F8_9EURO</name>
<evidence type="ECO:0000256" key="2">
    <source>
        <dbReference type="ARBA" id="ARBA00007992"/>
    </source>
</evidence>
<keyword evidence="7" id="KW-0560">Oxidoreductase</keyword>
<dbReference type="Gene3D" id="3.50.50.60">
    <property type="entry name" value="FAD/NAD(P)-binding domain"/>
    <property type="match status" value="1"/>
</dbReference>
<dbReference type="PANTHER" id="PTHR47356">
    <property type="entry name" value="FAD-DEPENDENT MONOOXYGENASE ASQG-RELATED"/>
    <property type="match status" value="1"/>
</dbReference>